<dbReference type="InterPro" id="IPR002508">
    <property type="entry name" value="MurNAc-LAA_cat"/>
</dbReference>
<dbReference type="SUPFAM" id="SSF53187">
    <property type="entry name" value="Zn-dependent exopeptidases"/>
    <property type="match status" value="1"/>
</dbReference>
<name>A0A060REG0_9BACT</name>
<dbReference type="EMBL" id="HG934468">
    <property type="protein sequence ID" value="CDN33053.1"/>
    <property type="molecule type" value="Genomic_DNA"/>
</dbReference>
<dbReference type="GO" id="GO:0016829">
    <property type="term" value="F:lyase activity"/>
    <property type="evidence" value="ECO:0007669"/>
    <property type="project" value="UniProtKB-KW"/>
</dbReference>
<evidence type="ECO:0000313" key="2">
    <source>
        <dbReference type="EMBL" id="CDN33053.1"/>
    </source>
</evidence>
<gene>
    <name evidence="2" type="ORF">BN938_2988</name>
</gene>
<sequence length="771" mass="87061">MRKFFLLFILITNVAYGQAIKSNMTKEQIKAEQVKILKKLGRKPEFFAPWSSQSEYDVSLQSVTVSPSQNRIHLYCSEFLGRISIRQDIITRWENSARSVLGAGYENVKIQFYAKNIPVERLIPNLYRKTADASRQGKRANQVPLTENLERPVFGKGMSFRHIALWASHGYYYDKVKKQWMFQRPPLFGSIEDLNTFEYAYRYLIPMLENAGAVVISPRERDPNPEEYIFDIDKIKVLKGNWQPRNEGWGYVEVLKDENPFNQGKYLFSESGGEVEYLIDVPRGEYALYVSYKRNPRAATATYNVRHSGGQTEYRVNQRMGSGWIYLGKHIFDEKSCVRLSGEGVISADAIRIGGGRGNVSRGGAVSGLPRWAEGARYSLQYNGVPADVYAVDSQEKPDADYYDDYKSRGDWVNWLRTSGDVPVDVAVALHTNAGINDSIYGTLTICYTDNQKGKFENGVSRLAARDMADVILNQIVSDIQAKYTKQWTHRSIYDKKYAEVARPQVPAVIVELLSHQNMNDVLLALNPSFRFDAARAIYKGILRFLSSYYNVSYVVQPLPPTAFAMDVEDDKLFLKWKPVKDELEPTARSDYYKVYERVGDGGFGNGVIVRDTKLALPILRDGKMRSYYITALNEGGESFPTEILSSCFVPNSKDLVMLIDESNVLSAPDTVAGGLNFDKFMPYKHDLGIVGKQVNFNRSSKFIDNENPGWGASTMELATIGIKGNAMDNTLLDGAALVAEGFSYISASKDGYVQLFKGYKNLKICSLPER</sequence>
<evidence type="ECO:0000313" key="3">
    <source>
        <dbReference type="Proteomes" id="UP000027616"/>
    </source>
</evidence>
<dbReference type="Pfam" id="PF25275">
    <property type="entry name" value="Golvesin_C"/>
    <property type="match status" value="1"/>
</dbReference>
<dbReference type="OrthoDB" id="719733at2"/>
<keyword evidence="3" id="KW-1185">Reference proteome</keyword>
<dbReference type="eggNOG" id="COG0860">
    <property type="taxonomic scope" value="Bacteria"/>
</dbReference>
<dbReference type="PROSITE" id="PS50853">
    <property type="entry name" value="FN3"/>
    <property type="match status" value="1"/>
</dbReference>
<evidence type="ECO:0000259" key="1">
    <source>
        <dbReference type="PROSITE" id="PS50853"/>
    </source>
</evidence>
<dbReference type="SMART" id="SM00646">
    <property type="entry name" value="Ami_3"/>
    <property type="match status" value="1"/>
</dbReference>
<keyword evidence="2" id="KW-0456">Lyase</keyword>
<dbReference type="GO" id="GO:0009253">
    <property type="term" value="P:peptidoglycan catabolic process"/>
    <property type="evidence" value="ECO:0007669"/>
    <property type="project" value="InterPro"/>
</dbReference>
<dbReference type="HOGENOM" id="CLU_014520_0_0_10"/>
<dbReference type="Proteomes" id="UP000027616">
    <property type="component" value="Chromosome I"/>
</dbReference>
<dbReference type="AlphaFoldDB" id="A0A060REG0"/>
<dbReference type="Pfam" id="PF01520">
    <property type="entry name" value="Amidase_3"/>
    <property type="match status" value="1"/>
</dbReference>
<dbReference type="STRING" id="1433126.BN938_2988"/>
<dbReference type="InterPro" id="IPR033803">
    <property type="entry name" value="CBD-like_Golvesin-Xly"/>
</dbReference>
<feature type="domain" description="Fibronectin type-III" evidence="1">
    <location>
        <begin position="557"/>
        <end position="653"/>
    </location>
</feature>
<dbReference type="Gene3D" id="3.40.630.40">
    <property type="entry name" value="Zn-dependent exopeptidases"/>
    <property type="match status" value="1"/>
</dbReference>
<accession>A0A060REG0</accession>
<dbReference type="InterPro" id="IPR003961">
    <property type="entry name" value="FN3_dom"/>
</dbReference>
<protein>
    <submittedName>
        <fullName evidence="2">Xanthan lyase</fullName>
    </submittedName>
</protein>
<organism evidence="2 3">
    <name type="scientific">Mucinivorans hirudinis</name>
    <dbReference type="NCBI Taxonomy" id="1433126"/>
    <lineage>
        <taxon>Bacteria</taxon>
        <taxon>Pseudomonadati</taxon>
        <taxon>Bacteroidota</taxon>
        <taxon>Bacteroidia</taxon>
        <taxon>Bacteroidales</taxon>
        <taxon>Rikenellaceae</taxon>
        <taxon>Mucinivorans</taxon>
    </lineage>
</organism>
<dbReference type="KEGG" id="rbc:BN938_2988"/>
<proteinExistence type="predicted"/>
<dbReference type="GO" id="GO:0008745">
    <property type="term" value="F:N-acetylmuramoyl-L-alanine amidase activity"/>
    <property type="evidence" value="ECO:0007669"/>
    <property type="project" value="InterPro"/>
</dbReference>
<reference evidence="2 3" key="1">
    <citation type="journal article" date="2015" name="Genome Announc.">
        <title>Complete Genome Sequence of the Novel Leech Symbiont Mucinivorans hirudinis M3T.</title>
        <authorList>
            <person name="Nelson M.C."/>
            <person name="Bomar L."/>
            <person name="Graf J."/>
        </authorList>
    </citation>
    <scope>NUCLEOTIDE SEQUENCE [LARGE SCALE GENOMIC DNA]</scope>
    <source>
        <strain evidence="3">M3</strain>
    </source>
</reference>
<dbReference type="PATRIC" id="fig|1433126.3.peg.2959"/>
<dbReference type="CDD" id="cd02696">
    <property type="entry name" value="MurNAc-LAA"/>
    <property type="match status" value="1"/>
</dbReference>